<evidence type="ECO:0000313" key="7">
    <source>
        <dbReference type="Proteomes" id="UP000002173"/>
    </source>
</evidence>
<keyword evidence="4" id="KW-1133">Transmembrane helix</keyword>
<dbReference type="AlphaFoldDB" id="A7AQ62"/>
<protein>
    <recommendedName>
        <fullName evidence="8">FUN14 family protein</fullName>
    </recommendedName>
</protein>
<sequence>MAKDQATPVFPVDTEECIIKGTCPLRAVWKIITNNAGPEYFDAKSFFGGLCLGAGLSVLLTKTVRGICLVLSGGIVTTMVLNHYGFISLNKEAIFNAMNTGYQTLRDKIGQTVESCGSPSQCFHDNILNSGIPRENIISALVGTGVGFTAGLIIF</sequence>
<evidence type="ECO:0000256" key="4">
    <source>
        <dbReference type="ARBA" id="ARBA00022989"/>
    </source>
</evidence>
<dbReference type="OMA" id="GPESFDH"/>
<keyword evidence="5" id="KW-0472">Membrane</keyword>
<comment type="similarity">
    <text evidence="2">Belongs to the FUN14 family.</text>
</comment>
<accession>A7AQ62</accession>
<dbReference type="InParanoid" id="A7AQ62"/>
<reference evidence="7" key="3">
    <citation type="journal article" date="2021" name="Int. J. Parasitol.">
        <title>Comparative analysis of gene expression between Babesia bovis blood stages and kinetes allowed by improved genome annotation.</title>
        <authorList>
            <person name="Ueti M.W."/>
            <person name="Johnson W.C."/>
            <person name="Kappmeyer L.S."/>
            <person name="Herndon D.R."/>
            <person name="Mousel M.R."/>
            <person name="Reif K.E."/>
            <person name="Taus N.S."/>
            <person name="Ifeonu O.O."/>
            <person name="Silva J.C."/>
            <person name="Suarez C.E."/>
            <person name="Brayton K.A."/>
        </authorList>
    </citation>
    <scope>NUCLEOTIDE SEQUENCE [LARGE SCALE GENOMIC DNA]</scope>
</reference>
<reference evidence="6 7" key="1">
    <citation type="journal article" date="2007" name="PLoS Pathog.">
        <title>Genome sequence of Babesia bovis and comparative analysis of apicomplexan hemoprotozoa.</title>
        <authorList>
            <person name="Brayton K.A."/>
            <person name="Lau A.O.T."/>
            <person name="Herndon D.R."/>
            <person name="Hannick L."/>
            <person name="Kappmeyer L.S."/>
            <person name="Berens S.J."/>
            <person name="Bidwell S.L."/>
            <person name="Brown W.C."/>
            <person name="Crabtree J."/>
            <person name="Fadrosh D."/>
            <person name="Feldblum T."/>
            <person name="Forberger H.A."/>
            <person name="Haas B.J."/>
            <person name="Howell J.M."/>
            <person name="Khouri H."/>
            <person name="Koo H."/>
            <person name="Mann D.J."/>
            <person name="Norimine J."/>
            <person name="Paulsen I.T."/>
            <person name="Radune D."/>
            <person name="Ren Q."/>
            <person name="Smith R.K. Jr."/>
            <person name="Suarez C.E."/>
            <person name="White O."/>
            <person name="Wortman J.R."/>
            <person name="Knowles D.P. Jr."/>
            <person name="McElwain T.F."/>
            <person name="Nene V.M."/>
        </authorList>
    </citation>
    <scope>NUCLEOTIDE SEQUENCE [LARGE SCALE GENOMIC DNA]</scope>
    <source>
        <strain evidence="6">T2Bo</strain>
    </source>
</reference>
<reference evidence="7" key="2">
    <citation type="journal article" date="2020" name="Data Brief">
        <title>Transcriptome dataset of Babesia bovis life stages within vertebrate and invertebrate hosts.</title>
        <authorList>
            <person name="Ueti M.W."/>
            <person name="Johnson W.C."/>
            <person name="Kappmeyer L.S."/>
            <person name="Herndon D.R."/>
            <person name="Mousel M.R."/>
            <person name="Reif K.E."/>
            <person name="Taus N.S."/>
            <person name="Ifeonu O.O."/>
            <person name="Silva J.C."/>
            <person name="Suarez C.E."/>
            <person name="Brayton K.A."/>
        </authorList>
    </citation>
    <scope>NUCLEOTIDE SEQUENCE [LARGE SCALE GENOMIC DNA]</scope>
</reference>
<evidence type="ECO:0000256" key="1">
    <source>
        <dbReference type="ARBA" id="ARBA00004370"/>
    </source>
</evidence>
<evidence type="ECO:0000256" key="3">
    <source>
        <dbReference type="ARBA" id="ARBA00022692"/>
    </source>
</evidence>
<comment type="caution">
    <text evidence="6">The sequence shown here is derived from an EMBL/GenBank/DDBJ whole genome shotgun (WGS) entry which is preliminary data.</text>
</comment>
<keyword evidence="7" id="KW-1185">Reference proteome</keyword>
<keyword evidence="3" id="KW-0812">Transmembrane</keyword>
<evidence type="ECO:0008006" key="8">
    <source>
        <dbReference type="Google" id="ProtNLM"/>
    </source>
</evidence>
<dbReference type="Proteomes" id="UP000002173">
    <property type="component" value="Unassembled WGS sequence"/>
</dbReference>
<dbReference type="VEuPathDB" id="PiroplasmaDB:BBOV_III011440"/>
<dbReference type="RefSeq" id="XP_001612264.1">
    <property type="nucleotide sequence ID" value="XM_001612214.1"/>
</dbReference>
<dbReference type="GO" id="GO:0016020">
    <property type="term" value="C:membrane"/>
    <property type="evidence" value="ECO:0007669"/>
    <property type="project" value="UniProtKB-SubCell"/>
</dbReference>
<organism evidence="6 7">
    <name type="scientific">Babesia bovis</name>
    <dbReference type="NCBI Taxonomy" id="5865"/>
    <lineage>
        <taxon>Eukaryota</taxon>
        <taxon>Sar</taxon>
        <taxon>Alveolata</taxon>
        <taxon>Apicomplexa</taxon>
        <taxon>Aconoidasida</taxon>
        <taxon>Piroplasmida</taxon>
        <taxon>Babesiidae</taxon>
        <taxon>Babesia</taxon>
    </lineage>
</organism>
<proteinExistence type="inferred from homology"/>
<dbReference type="EMBL" id="AAXT01000001">
    <property type="protein sequence ID" value="EDO08696.1"/>
    <property type="molecule type" value="Genomic_DNA"/>
</dbReference>
<dbReference type="KEGG" id="bbo:BBOV_III011440"/>
<evidence type="ECO:0000256" key="5">
    <source>
        <dbReference type="ARBA" id="ARBA00023136"/>
    </source>
</evidence>
<name>A7AQ62_BABBO</name>
<dbReference type="Pfam" id="PF04930">
    <property type="entry name" value="FUN14"/>
    <property type="match status" value="1"/>
</dbReference>
<evidence type="ECO:0000313" key="6">
    <source>
        <dbReference type="EMBL" id="EDO08696.1"/>
    </source>
</evidence>
<gene>
    <name evidence="6" type="ORF">BBOV_III011440</name>
</gene>
<comment type="subcellular location">
    <subcellularLocation>
        <location evidence="1">Membrane</location>
    </subcellularLocation>
</comment>
<evidence type="ECO:0000256" key="2">
    <source>
        <dbReference type="ARBA" id="ARBA00009160"/>
    </source>
</evidence>
<dbReference type="InterPro" id="IPR007014">
    <property type="entry name" value="FUN14"/>
</dbReference>
<dbReference type="GeneID" id="5480524"/>